<dbReference type="PANTHER" id="PTHR39160:SF4">
    <property type="entry name" value="RESUSCITATION-PROMOTING FACTOR RPFB"/>
    <property type="match status" value="1"/>
</dbReference>
<dbReference type="InterPro" id="IPR010611">
    <property type="entry name" value="3D_dom"/>
</dbReference>
<dbReference type="STRING" id="91360.SAMN05660330_00179"/>
<name>A0A1H0J8Q6_9BACT</name>
<accession>A0A1H0J8Q6</accession>
<feature type="domain" description="3D" evidence="2">
    <location>
        <begin position="144"/>
        <end position="204"/>
    </location>
</feature>
<sequence length="206" mass="23127">MVLSHLRTRLFHSLVLSLKNIRGSSAPRVMRMALLLLITAASLATGGCAASSTTRIIEATAYCNCSKCCEWERGNATYLKLDFWNKYQSSGPDKGRPYSGLTANGSVPREPEEGFFSVDSIRRPWMIPFRLLLFPWYFLPHDGTLAADTSYYPFGTRIHVPGYGWGVVQDRGGAIKGPDRLDLYFHSHHAALEWGRKKVRVTIVFP</sequence>
<evidence type="ECO:0000259" key="2">
    <source>
        <dbReference type="Pfam" id="PF06725"/>
    </source>
</evidence>
<dbReference type="PANTHER" id="PTHR39160">
    <property type="entry name" value="CELL WALL-BINDING PROTEIN YOCH"/>
    <property type="match status" value="1"/>
</dbReference>
<dbReference type="Pfam" id="PF06725">
    <property type="entry name" value="3D"/>
    <property type="match status" value="1"/>
</dbReference>
<protein>
    <submittedName>
        <fullName evidence="3">3D domain-containing protein</fullName>
    </submittedName>
</protein>
<evidence type="ECO:0000313" key="3">
    <source>
        <dbReference type="EMBL" id="SDO39711.1"/>
    </source>
</evidence>
<organism evidence="3 4">
    <name type="scientific">Desulforhopalus singaporensis</name>
    <dbReference type="NCBI Taxonomy" id="91360"/>
    <lineage>
        <taxon>Bacteria</taxon>
        <taxon>Pseudomonadati</taxon>
        <taxon>Thermodesulfobacteriota</taxon>
        <taxon>Desulfobulbia</taxon>
        <taxon>Desulfobulbales</taxon>
        <taxon>Desulfocapsaceae</taxon>
        <taxon>Desulforhopalus</taxon>
    </lineage>
</organism>
<evidence type="ECO:0000313" key="4">
    <source>
        <dbReference type="Proteomes" id="UP000199073"/>
    </source>
</evidence>
<dbReference type="EMBL" id="FNJI01000001">
    <property type="protein sequence ID" value="SDO39711.1"/>
    <property type="molecule type" value="Genomic_DNA"/>
</dbReference>
<dbReference type="SUPFAM" id="SSF50685">
    <property type="entry name" value="Barwin-like endoglucanases"/>
    <property type="match status" value="1"/>
</dbReference>
<dbReference type="CDD" id="cd22786">
    <property type="entry name" value="DPBB_YuiC-like"/>
    <property type="match status" value="1"/>
</dbReference>
<evidence type="ECO:0000256" key="1">
    <source>
        <dbReference type="ARBA" id="ARBA00022729"/>
    </source>
</evidence>
<dbReference type="GO" id="GO:0004553">
    <property type="term" value="F:hydrolase activity, hydrolyzing O-glycosyl compounds"/>
    <property type="evidence" value="ECO:0007669"/>
    <property type="project" value="InterPro"/>
</dbReference>
<reference evidence="3 4" key="1">
    <citation type="submission" date="2016-10" db="EMBL/GenBank/DDBJ databases">
        <authorList>
            <person name="de Groot N.N."/>
        </authorList>
    </citation>
    <scope>NUCLEOTIDE SEQUENCE [LARGE SCALE GENOMIC DNA]</scope>
    <source>
        <strain evidence="3 4">DSM 12130</strain>
    </source>
</reference>
<dbReference type="Gene3D" id="2.40.40.10">
    <property type="entry name" value="RlpA-like domain"/>
    <property type="match status" value="1"/>
</dbReference>
<dbReference type="InterPro" id="IPR036908">
    <property type="entry name" value="RlpA-like_sf"/>
</dbReference>
<keyword evidence="4" id="KW-1185">Reference proteome</keyword>
<gene>
    <name evidence="3" type="ORF">SAMN05660330_00179</name>
</gene>
<proteinExistence type="predicted"/>
<dbReference type="InterPro" id="IPR051933">
    <property type="entry name" value="Resuscitation_pf_RpfB"/>
</dbReference>
<dbReference type="Proteomes" id="UP000199073">
    <property type="component" value="Unassembled WGS sequence"/>
</dbReference>
<dbReference type="GO" id="GO:0009254">
    <property type="term" value="P:peptidoglycan turnover"/>
    <property type="evidence" value="ECO:0007669"/>
    <property type="project" value="InterPro"/>
</dbReference>
<dbReference type="GO" id="GO:0019867">
    <property type="term" value="C:outer membrane"/>
    <property type="evidence" value="ECO:0007669"/>
    <property type="project" value="InterPro"/>
</dbReference>
<keyword evidence="1" id="KW-0732">Signal</keyword>
<dbReference type="AlphaFoldDB" id="A0A1H0J8Q6"/>